<dbReference type="GO" id="GO:0006506">
    <property type="term" value="P:GPI anchor biosynthetic process"/>
    <property type="evidence" value="ECO:0007669"/>
    <property type="project" value="UniProtKB-UniPathway"/>
</dbReference>
<dbReference type="InterPro" id="IPR005599">
    <property type="entry name" value="GPI_mannosylTrfase"/>
</dbReference>
<protein>
    <submittedName>
        <fullName evidence="1">Uncharacterized protein</fullName>
    </submittedName>
</protein>
<dbReference type="OrthoDB" id="416834at2759"/>
<proteinExistence type="predicted"/>
<dbReference type="EMBL" id="OX365902">
    <property type="protein sequence ID" value="CAI4061648.1"/>
    <property type="molecule type" value="Genomic_DNA"/>
</dbReference>
<name>A0AA35JJ82_SACK1</name>
<organism evidence="1 2">
    <name type="scientific">Saccharomyces kudriavzevii (strain ATCC MYA-4449 / AS 2.2408 / CBS 8840 / NBRC 1802 / NCYC 2889)</name>
    <name type="common">Yeast</name>
    <dbReference type="NCBI Taxonomy" id="226230"/>
    <lineage>
        <taxon>Eukaryota</taxon>
        <taxon>Fungi</taxon>
        <taxon>Dikarya</taxon>
        <taxon>Ascomycota</taxon>
        <taxon>Saccharomycotina</taxon>
        <taxon>Saccharomycetes</taxon>
        <taxon>Saccharomycetales</taxon>
        <taxon>Saccharomycetaceae</taxon>
        <taxon>Saccharomyces</taxon>
    </lineage>
</organism>
<evidence type="ECO:0000313" key="2">
    <source>
        <dbReference type="Proteomes" id="UP001162087"/>
    </source>
</evidence>
<dbReference type="Pfam" id="PF03901">
    <property type="entry name" value="Glyco_transf_22"/>
    <property type="match status" value="1"/>
</dbReference>
<gene>
    <name evidence="1" type="primary">SKDI07G1180</name>
    <name evidence="1" type="ORF">SKDI_07G1180</name>
</gene>
<keyword evidence="2" id="KW-1185">Reference proteome</keyword>
<accession>A0AA35JJ82</accession>
<dbReference type="PANTHER" id="PTHR22760:SF4">
    <property type="entry name" value="GPI MANNOSYLTRANSFERASE 3"/>
    <property type="match status" value="1"/>
</dbReference>
<dbReference type="GO" id="GO:0000026">
    <property type="term" value="F:alpha-1,2-mannosyltransferase activity"/>
    <property type="evidence" value="ECO:0007669"/>
    <property type="project" value="TreeGrafter"/>
</dbReference>
<reference evidence="1" key="1">
    <citation type="submission" date="2022-10" db="EMBL/GenBank/DDBJ databases">
        <authorList>
            <person name="Byrne P K."/>
        </authorList>
    </citation>
    <scope>NUCLEOTIDE SEQUENCE</scope>
    <source>
        <strain evidence="1">IFO1802</strain>
    </source>
</reference>
<dbReference type="GO" id="GO:0005789">
    <property type="term" value="C:endoplasmic reticulum membrane"/>
    <property type="evidence" value="ECO:0007669"/>
    <property type="project" value="UniProtKB-SubCell"/>
</dbReference>
<dbReference type="Proteomes" id="UP001162087">
    <property type="component" value="Chromosome 7"/>
</dbReference>
<evidence type="ECO:0000313" key="1">
    <source>
        <dbReference type="EMBL" id="CAI4061648.1"/>
    </source>
</evidence>
<dbReference type="PANTHER" id="PTHR22760">
    <property type="entry name" value="GLYCOSYLTRANSFERASE"/>
    <property type="match status" value="1"/>
</dbReference>
<sequence length="616" mass="72009">MVQEVDKTKLKVRRTPIFLLFLTFRILNAVLTRTFFQADEFWQALEPAHWKAFKYGELTWEWKFGVRSYMFPMIFELTYRLVSLSSVMLHYVLLSLSTIGSNLLILLLPKYELTWQVVNDLQKLPLDIPRSFEYYGVIYAPKIIMAVIASTGEYYTIRFVQKIYLLTLDKKKDGEEDKEGADLPEITKFAVLLSLTNFFNCFFITRTFINSFEMVLTSIALYHWDWTGGQMVRESSFTKALTFAFLACLQRPSSGLIWIIPGLLLLLNLVSKKQYHLLSIALLKVIRSFLLVFTANAVIDMYFYKELTFPIFRFLKFNFTTPLSKFYGVAPWHFHLFQSLPIILGAATPVFVFGLFSQLSKKSFSDRYLNPFLQVKGIILLNLLVYSRLPHKEFRFIFQLQPLFILISSFGLFKLNTAYGKRLVALRPLLWLVPFVSVLVALLLNTFHESGSIEVMKFLHEEPEIDSLGFIMPCHSTPGQSYLHRSDISDLWSVTCNPPLHLLEDSEAYSKLESYMDESDHLYDNIPTFIYRHFPPLFRKNLRTPGKIYSHEWPTYLVVFEHMENAFLKEFLGDSSYVEYNRFFNSLAHWDSRRSGDIIVYYKLPFDFSDISVVKS</sequence>